<gene>
    <name evidence="2" type="ORF">GA0070618_2243</name>
</gene>
<keyword evidence="1" id="KW-0812">Transmembrane</keyword>
<keyword evidence="1" id="KW-0472">Membrane</keyword>
<dbReference type="EMBL" id="LT607413">
    <property type="protein sequence ID" value="SCE96255.1"/>
    <property type="molecule type" value="Genomic_DNA"/>
</dbReference>
<evidence type="ECO:0000313" key="2">
    <source>
        <dbReference type="EMBL" id="SCE96255.1"/>
    </source>
</evidence>
<feature type="transmembrane region" description="Helical" evidence="1">
    <location>
        <begin position="69"/>
        <end position="92"/>
    </location>
</feature>
<evidence type="ECO:0000256" key="1">
    <source>
        <dbReference type="SAM" id="Phobius"/>
    </source>
</evidence>
<dbReference type="InParanoid" id="A0A1C4WJ57"/>
<feature type="transmembrane region" description="Helical" evidence="1">
    <location>
        <begin position="43"/>
        <end position="63"/>
    </location>
</feature>
<sequence>MTSRFDDVALRVPVDPALARAEGRELIRHEGGRFGEAAAGGRIVFRAAVLVVGAGVLAALYVLTVQLMFGAPGADATTVVIAGLMVAPLAVMQIRGAVRGRRAAEVGWYRLRRFTEANGMSYTAIEKDPVRPAALFRVGSSRVAGDLVTATAHRPFEVANYAYDTWTARTRMPHTACYAMFTLRTTLPPMTLVTAARDIPSCAWKVPPSHRPLVIGGSFDAHFQVHCAPRDDDAVRRLLTPAVQETLVELAGNCDVEIVDGRVFFIARRALPNTTPAFWEWIEDLAALVDEQLDRQGGSAVPGTRVADEARRSRRAGLFERTRAPRGTAVVGCLIPLLFGVAAPAVISAIMR</sequence>
<dbReference type="RefSeq" id="WP_088981570.1">
    <property type="nucleotide sequence ID" value="NZ_LT607413.1"/>
</dbReference>
<accession>A0A1C4WJ57</accession>
<dbReference type="AlphaFoldDB" id="A0A1C4WJ57"/>
<dbReference type="OrthoDB" id="3339101at2"/>
<evidence type="ECO:0000313" key="3">
    <source>
        <dbReference type="Proteomes" id="UP000198253"/>
    </source>
</evidence>
<reference evidence="3" key="1">
    <citation type="submission" date="2016-06" db="EMBL/GenBank/DDBJ databases">
        <authorList>
            <person name="Varghese N."/>
            <person name="Submissions Spin"/>
        </authorList>
    </citation>
    <scope>NUCLEOTIDE SEQUENCE [LARGE SCALE GENOMIC DNA]</scope>
    <source>
        <strain evidence="3">DSM 43816</strain>
    </source>
</reference>
<keyword evidence="3" id="KW-1185">Reference proteome</keyword>
<dbReference type="Proteomes" id="UP000198253">
    <property type="component" value="Chromosome I"/>
</dbReference>
<organism evidence="2 3">
    <name type="scientific">Micromonospora echinospora</name>
    <name type="common">Micromonospora purpurea</name>
    <dbReference type="NCBI Taxonomy" id="1877"/>
    <lineage>
        <taxon>Bacteria</taxon>
        <taxon>Bacillati</taxon>
        <taxon>Actinomycetota</taxon>
        <taxon>Actinomycetes</taxon>
        <taxon>Micromonosporales</taxon>
        <taxon>Micromonosporaceae</taxon>
        <taxon>Micromonospora</taxon>
    </lineage>
</organism>
<protein>
    <submittedName>
        <fullName evidence="2">Uncharacterized protein</fullName>
    </submittedName>
</protein>
<name>A0A1C4WJ57_MICEC</name>
<proteinExistence type="predicted"/>
<feature type="transmembrane region" description="Helical" evidence="1">
    <location>
        <begin position="329"/>
        <end position="351"/>
    </location>
</feature>
<keyword evidence="1" id="KW-1133">Transmembrane helix</keyword>